<dbReference type="PRINTS" id="PR00062">
    <property type="entry name" value="RIBOSOMALL20"/>
</dbReference>
<reference evidence="8" key="1">
    <citation type="journal article" date="2016" name="Mol. Biol. Evol.">
        <title>Ginkgo and Welwitschia Mitogenomes Reveal Extreme Contrasts in Gymnosperm Mitochondrial Evolution.</title>
        <authorList>
            <person name="Guo W."/>
            <person name="Grewe F."/>
            <person name="Fan W."/>
            <person name="Young G.J."/>
            <person name="Knoop V."/>
            <person name="Palmer J.D."/>
            <person name="Mower J.P."/>
        </authorList>
    </citation>
    <scope>NUCLEOTIDE SEQUENCE</scope>
</reference>
<protein>
    <recommendedName>
        <fullName evidence="7">50S ribosomal protein L20</fullName>
    </recommendedName>
</protein>
<dbReference type="Pfam" id="PF00453">
    <property type="entry name" value="Ribosomal_L20"/>
    <property type="match status" value="1"/>
</dbReference>
<comment type="similarity">
    <text evidence="1 6">Belongs to the bacterial ribosomal protein bL20 family.</text>
</comment>
<evidence type="ECO:0000256" key="5">
    <source>
        <dbReference type="ARBA" id="ARBA00023274"/>
    </source>
</evidence>
<geneLocation type="plastid" evidence="8"/>
<dbReference type="PROSITE" id="PS00937">
    <property type="entry name" value="RIBOSOMAL_L20"/>
    <property type="match status" value="1"/>
</dbReference>
<organism evidence="8">
    <name type="scientific">Welwitschia mirabilis</name>
    <name type="common">Tree tumbo</name>
    <name type="synonym">Welwitschia bainesii</name>
    <dbReference type="NCBI Taxonomy" id="3377"/>
    <lineage>
        <taxon>Eukaryota</taxon>
        <taxon>Viridiplantae</taxon>
        <taxon>Streptophyta</taxon>
        <taxon>Embryophyta</taxon>
        <taxon>Tracheophyta</taxon>
        <taxon>Spermatophyta</taxon>
        <taxon>Gnetopsida</taxon>
        <taxon>Gnetidae</taxon>
        <taxon>Welwitschiales</taxon>
        <taxon>Welwitschiaceae</taxon>
        <taxon>Welwitschia</taxon>
    </lineage>
</organism>
<dbReference type="AlphaFoldDB" id="A0A0X9SPU7"/>
<dbReference type="Gene3D" id="6.10.160.10">
    <property type="match status" value="1"/>
</dbReference>
<comment type="function">
    <text evidence="7">Binds directly to 23S ribosomal RNA and is necessary for the in vitro assembly process of the 50S ribosomal subunit. It is not involved in the protein synthesizing functions of that subunit.</text>
</comment>
<keyword evidence="8" id="KW-0934">Plastid</keyword>
<evidence type="ECO:0000256" key="4">
    <source>
        <dbReference type="ARBA" id="ARBA00022980"/>
    </source>
</evidence>
<proteinExistence type="inferred from homology"/>
<dbReference type="InterPro" id="IPR049946">
    <property type="entry name" value="RIBOSOMAL_L20_CS"/>
</dbReference>
<dbReference type="GO" id="GO:0006412">
    <property type="term" value="P:translation"/>
    <property type="evidence" value="ECO:0007669"/>
    <property type="project" value="InterPro"/>
</dbReference>
<dbReference type="SMR" id="A0A0X9SPU7"/>
<evidence type="ECO:0000256" key="2">
    <source>
        <dbReference type="ARBA" id="ARBA00022730"/>
    </source>
</evidence>
<dbReference type="GO" id="GO:0005840">
    <property type="term" value="C:ribosome"/>
    <property type="evidence" value="ECO:0007669"/>
    <property type="project" value="UniProtKB-KW"/>
</dbReference>
<dbReference type="GO" id="GO:1990904">
    <property type="term" value="C:ribonucleoprotein complex"/>
    <property type="evidence" value="ECO:0007669"/>
    <property type="project" value="UniProtKB-KW"/>
</dbReference>
<dbReference type="GeneID" id="6276155"/>
<keyword evidence="2 7" id="KW-0699">rRNA-binding</keyword>
<dbReference type="NCBIfam" id="TIGR01032">
    <property type="entry name" value="rplT_bact"/>
    <property type="match status" value="1"/>
</dbReference>
<evidence type="ECO:0000256" key="1">
    <source>
        <dbReference type="ARBA" id="ARBA00007698"/>
    </source>
</evidence>
<evidence type="ECO:0000256" key="6">
    <source>
        <dbReference type="RuleBase" id="RU000561"/>
    </source>
</evidence>
<dbReference type="SUPFAM" id="SSF74731">
    <property type="entry name" value="Ribosomal protein L20"/>
    <property type="match status" value="1"/>
</dbReference>
<evidence type="ECO:0000256" key="3">
    <source>
        <dbReference type="ARBA" id="ARBA00022884"/>
    </source>
</evidence>
<evidence type="ECO:0000256" key="7">
    <source>
        <dbReference type="RuleBase" id="RU004311"/>
    </source>
</evidence>
<keyword evidence="3 7" id="KW-0694">RNA-binding</keyword>
<accession>A0A0X9SPU7</accession>
<dbReference type="GO" id="GO:0019843">
    <property type="term" value="F:rRNA binding"/>
    <property type="evidence" value="ECO:0007669"/>
    <property type="project" value="UniProtKB-KW"/>
</dbReference>
<keyword evidence="4 6" id="KW-0689">Ribosomal protein</keyword>
<sequence>MTRVKRGYIARRRRNRIRLFASGFKGSHSKQFRAAKQQKQRALISAKGDRIKRKRAFRRLWIARINAAVRFYGVSYSKFVHCMYKNQLPLNRKTLAQMATLHNPCFSTISQKIVA</sequence>
<dbReference type="PANTHER" id="PTHR10986">
    <property type="entry name" value="39S RIBOSOMAL PROTEIN L20"/>
    <property type="match status" value="1"/>
</dbReference>
<dbReference type="GO" id="GO:0003735">
    <property type="term" value="F:structural constituent of ribosome"/>
    <property type="evidence" value="ECO:0007669"/>
    <property type="project" value="InterPro"/>
</dbReference>
<dbReference type="InterPro" id="IPR035566">
    <property type="entry name" value="Ribosomal_protein_bL20_C"/>
</dbReference>
<dbReference type="InterPro" id="IPR005813">
    <property type="entry name" value="Ribosomal_bL20"/>
</dbReference>
<dbReference type="EMBL" id="KT347148">
    <property type="protein sequence ID" value="AMA21070.1"/>
    <property type="molecule type" value="Genomic_DNA"/>
</dbReference>
<evidence type="ECO:0000313" key="8">
    <source>
        <dbReference type="EMBL" id="AMA21070.1"/>
    </source>
</evidence>
<keyword evidence="5 6" id="KW-0687">Ribonucleoprotein</keyword>
<dbReference type="RefSeq" id="YP_001876599.1">
    <property type="nucleotide sequence ID" value="NC_010654.1"/>
</dbReference>
<name>A0A0X9SPU7_WELMI</name>
<gene>
    <name evidence="8" type="primary">rpl20</name>
</gene>
<dbReference type="FunFam" id="1.10.1900.20:FF:000001">
    <property type="entry name" value="50S ribosomal protein L20"/>
    <property type="match status" value="1"/>
</dbReference>
<dbReference type="CDD" id="cd07026">
    <property type="entry name" value="Ribosomal_L20"/>
    <property type="match status" value="1"/>
</dbReference>
<dbReference type="Gene3D" id="1.10.1900.20">
    <property type="entry name" value="Ribosomal protein L20"/>
    <property type="match status" value="1"/>
</dbReference>
<dbReference type="HAMAP" id="MF_00382">
    <property type="entry name" value="Ribosomal_bL20"/>
    <property type="match status" value="1"/>
</dbReference>